<gene>
    <name evidence="6" type="ORF">ACFO60_24390</name>
</gene>
<dbReference type="PROSITE" id="PS51257">
    <property type="entry name" value="PROKAR_LIPOPROTEIN"/>
    <property type="match status" value="1"/>
</dbReference>
<feature type="domain" description="NodB homology" evidence="5">
    <location>
        <begin position="58"/>
        <end position="300"/>
    </location>
</feature>
<dbReference type="PANTHER" id="PTHR34216">
    <property type="match status" value="1"/>
</dbReference>
<dbReference type="Gene3D" id="3.20.20.370">
    <property type="entry name" value="Glycoside hydrolase/deacetylase"/>
    <property type="match status" value="1"/>
</dbReference>
<evidence type="ECO:0000256" key="2">
    <source>
        <dbReference type="ARBA" id="ARBA00022729"/>
    </source>
</evidence>
<dbReference type="PROSITE" id="PS51677">
    <property type="entry name" value="NODB"/>
    <property type="match status" value="1"/>
</dbReference>
<dbReference type="CDD" id="cd10967">
    <property type="entry name" value="CE4_GLA_like_6s"/>
    <property type="match status" value="1"/>
</dbReference>
<protein>
    <submittedName>
        <fullName evidence="6">Polysaccharide deacetylase family protein</fullName>
    </submittedName>
</protein>
<dbReference type="PANTHER" id="PTHR34216:SF3">
    <property type="entry name" value="POLY-BETA-1,6-N-ACETYL-D-GLUCOSAMINE N-DEACETYLASE"/>
    <property type="match status" value="1"/>
</dbReference>
<evidence type="ECO:0000256" key="3">
    <source>
        <dbReference type="SAM" id="MobiDB-lite"/>
    </source>
</evidence>
<feature type="chain" id="PRO_5047460689" evidence="4">
    <location>
        <begin position="24"/>
        <end position="300"/>
    </location>
</feature>
<comment type="subcellular location">
    <subcellularLocation>
        <location evidence="1">Secreted</location>
    </subcellularLocation>
</comment>
<comment type="caution">
    <text evidence="6">The sequence shown here is derived from an EMBL/GenBank/DDBJ whole genome shotgun (WGS) entry which is preliminary data.</text>
</comment>
<evidence type="ECO:0000313" key="6">
    <source>
        <dbReference type="EMBL" id="MFC4533914.1"/>
    </source>
</evidence>
<feature type="signal peptide" evidence="4">
    <location>
        <begin position="1"/>
        <end position="23"/>
    </location>
</feature>
<dbReference type="InterPro" id="IPR002509">
    <property type="entry name" value="NODB_dom"/>
</dbReference>
<sequence length="300" mass="31743">MTLSASRRAASLLVVALTAAVLAVVTACGGTVPGHGNDAGTTTSPGGQGGASAGHGRTVVSLTFDDAWATQTVAADLLRAHHLVGTFYINSGFLGRPKRLTRTQVEALARAGNEIGGHTLTHPRLPTLSRAAQRHQICDDRRALLAMGFRPRSFAYPYGMYDRTTIAVVRGCGYDSARRSGGLAGPADRCTQCLRAEDVRATGPYELRTTPAVRRSMTLDALTSYVRQARERGGGLVAFQFHNVCDGCDEWGVRPDVLDGFFGWLEAQGVTVRRFGDVVGGSLRPMPRAAARGMAVSAGA</sequence>
<feature type="region of interest" description="Disordered" evidence="3">
    <location>
        <begin position="33"/>
        <end position="54"/>
    </location>
</feature>
<dbReference type="Proteomes" id="UP001596004">
    <property type="component" value="Unassembled WGS sequence"/>
</dbReference>
<name>A0ABV9CMZ2_9ACTN</name>
<organism evidence="6 7">
    <name type="scientific">Sphaerisporangium dianthi</name>
    <dbReference type="NCBI Taxonomy" id="1436120"/>
    <lineage>
        <taxon>Bacteria</taxon>
        <taxon>Bacillati</taxon>
        <taxon>Actinomycetota</taxon>
        <taxon>Actinomycetes</taxon>
        <taxon>Streptosporangiales</taxon>
        <taxon>Streptosporangiaceae</taxon>
        <taxon>Sphaerisporangium</taxon>
    </lineage>
</organism>
<accession>A0ABV9CMZ2</accession>
<dbReference type="RefSeq" id="WP_380843812.1">
    <property type="nucleotide sequence ID" value="NZ_JBHSFP010000018.1"/>
</dbReference>
<evidence type="ECO:0000313" key="7">
    <source>
        <dbReference type="Proteomes" id="UP001596004"/>
    </source>
</evidence>
<evidence type="ECO:0000259" key="5">
    <source>
        <dbReference type="PROSITE" id="PS51677"/>
    </source>
</evidence>
<proteinExistence type="predicted"/>
<dbReference type="EMBL" id="JBHSFP010000018">
    <property type="protein sequence ID" value="MFC4533914.1"/>
    <property type="molecule type" value="Genomic_DNA"/>
</dbReference>
<keyword evidence="7" id="KW-1185">Reference proteome</keyword>
<evidence type="ECO:0000256" key="1">
    <source>
        <dbReference type="ARBA" id="ARBA00004613"/>
    </source>
</evidence>
<reference evidence="7" key="1">
    <citation type="journal article" date="2019" name="Int. J. Syst. Evol. Microbiol.">
        <title>The Global Catalogue of Microorganisms (GCM) 10K type strain sequencing project: providing services to taxonomists for standard genome sequencing and annotation.</title>
        <authorList>
            <consortium name="The Broad Institute Genomics Platform"/>
            <consortium name="The Broad Institute Genome Sequencing Center for Infectious Disease"/>
            <person name="Wu L."/>
            <person name="Ma J."/>
        </authorList>
    </citation>
    <scope>NUCLEOTIDE SEQUENCE [LARGE SCALE GENOMIC DNA]</scope>
    <source>
        <strain evidence="7">CGMCC 4.7132</strain>
    </source>
</reference>
<dbReference type="SUPFAM" id="SSF88713">
    <property type="entry name" value="Glycoside hydrolase/deacetylase"/>
    <property type="match status" value="1"/>
</dbReference>
<evidence type="ECO:0000256" key="4">
    <source>
        <dbReference type="SAM" id="SignalP"/>
    </source>
</evidence>
<dbReference type="InterPro" id="IPR011330">
    <property type="entry name" value="Glyco_hydro/deAcase_b/a-brl"/>
</dbReference>
<dbReference type="Pfam" id="PF01522">
    <property type="entry name" value="Polysacc_deac_1"/>
    <property type="match status" value="1"/>
</dbReference>
<keyword evidence="2 4" id="KW-0732">Signal</keyword>
<dbReference type="InterPro" id="IPR051398">
    <property type="entry name" value="Polysacch_Deacetylase"/>
</dbReference>